<sequence length="118" mass="13404">MANGGHHNTVLITGVGRGLGITLAIEMARLDLLQYEEARPLLDWICFSIRSSNVLFPTDLSFRRDNQEAVFGAEEGLKEIRIFELWLKFDLDRVVRGFVQTIWKISIASVGIEHSFRA</sequence>
<protein>
    <submittedName>
        <fullName evidence="1">Uncharacterized protein</fullName>
    </submittedName>
</protein>
<organism evidence="1 2">
    <name type="scientific">Stephania yunnanensis</name>
    <dbReference type="NCBI Taxonomy" id="152371"/>
    <lineage>
        <taxon>Eukaryota</taxon>
        <taxon>Viridiplantae</taxon>
        <taxon>Streptophyta</taxon>
        <taxon>Embryophyta</taxon>
        <taxon>Tracheophyta</taxon>
        <taxon>Spermatophyta</taxon>
        <taxon>Magnoliopsida</taxon>
        <taxon>Ranunculales</taxon>
        <taxon>Menispermaceae</taxon>
        <taxon>Menispermoideae</taxon>
        <taxon>Cissampelideae</taxon>
        <taxon>Stephania</taxon>
    </lineage>
</organism>
<name>A0AAP0NIH5_9MAGN</name>
<evidence type="ECO:0000313" key="2">
    <source>
        <dbReference type="Proteomes" id="UP001420932"/>
    </source>
</evidence>
<reference evidence="1 2" key="1">
    <citation type="submission" date="2024-01" db="EMBL/GenBank/DDBJ databases">
        <title>Genome assemblies of Stephania.</title>
        <authorList>
            <person name="Yang L."/>
        </authorList>
    </citation>
    <scope>NUCLEOTIDE SEQUENCE [LARGE SCALE GENOMIC DNA]</scope>
    <source>
        <strain evidence="1">YNDBR</strain>
        <tissue evidence="1">Leaf</tissue>
    </source>
</reference>
<accession>A0AAP0NIH5</accession>
<dbReference type="Proteomes" id="UP001420932">
    <property type="component" value="Unassembled WGS sequence"/>
</dbReference>
<dbReference type="AlphaFoldDB" id="A0AAP0NIH5"/>
<proteinExistence type="predicted"/>
<gene>
    <name evidence="1" type="ORF">Syun_024275</name>
</gene>
<dbReference type="EMBL" id="JBBNAF010000010">
    <property type="protein sequence ID" value="KAK9108264.1"/>
    <property type="molecule type" value="Genomic_DNA"/>
</dbReference>
<keyword evidence="2" id="KW-1185">Reference proteome</keyword>
<comment type="caution">
    <text evidence="1">The sequence shown here is derived from an EMBL/GenBank/DDBJ whole genome shotgun (WGS) entry which is preliminary data.</text>
</comment>
<evidence type="ECO:0000313" key="1">
    <source>
        <dbReference type="EMBL" id="KAK9108264.1"/>
    </source>
</evidence>